<dbReference type="InterPro" id="IPR039426">
    <property type="entry name" value="TonB-dep_rcpt-like"/>
</dbReference>
<keyword evidence="3 10" id="KW-0813">Transport</keyword>
<keyword evidence="8 15" id="KW-0675">Receptor</keyword>
<accession>A0A369W159</accession>
<gene>
    <name evidence="15" type="ORF">DVW87_11550</name>
</gene>
<keyword evidence="16" id="KW-1185">Reference proteome</keyword>
<organism evidence="15 16">
    <name type="scientific">Sphingomonas aracearum</name>
    <dbReference type="NCBI Taxonomy" id="2283317"/>
    <lineage>
        <taxon>Bacteria</taxon>
        <taxon>Pseudomonadati</taxon>
        <taxon>Pseudomonadota</taxon>
        <taxon>Alphaproteobacteria</taxon>
        <taxon>Sphingomonadales</taxon>
        <taxon>Sphingomonadaceae</taxon>
        <taxon>Sphingomonas</taxon>
    </lineage>
</organism>
<dbReference type="GO" id="GO:0038023">
    <property type="term" value="F:signaling receptor activity"/>
    <property type="evidence" value="ECO:0007669"/>
    <property type="project" value="InterPro"/>
</dbReference>
<evidence type="ECO:0000256" key="6">
    <source>
        <dbReference type="ARBA" id="ARBA00023077"/>
    </source>
</evidence>
<evidence type="ECO:0000259" key="14">
    <source>
        <dbReference type="Pfam" id="PF07715"/>
    </source>
</evidence>
<dbReference type="CDD" id="cd01347">
    <property type="entry name" value="ligand_gated_channel"/>
    <property type="match status" value="1"/>
</dbReference>
<dbReference type="GO" id="GO:0009279">
    <property type="term" value="C:cell outer membrane"/>
    <property type="evidence" value="ECO:0007669"/>
    <property type="project" value="UniProtKB-SubCell"/>
</dbReference>
<sequence>MPLSSAAAGLCLGLPTAAAALALAAPAWAQEAAAQNDADVIVRAQQAQKQVTSDGDLGALGRQEALATPFNVSTYTAQLVLDQQSETLGDVLENDPSVRTTYGFGNQSEQFVIRGFALNGDDIAIDGLYGITPRQLVSPEPYESVQVLNGASAFLFGASPGGSGIGGTINLTPKRAERTLLRATASYGANSVVGGNVDLGTRFGPDRAFGLRVNGVYRNGDTAIDDEHRKVTVASASFDFRKGPGRFFLDFGYEDQQARQARPTVTLDANVAVPRVPGAGANYAQPWTYTHLRDIYALARAELDVAAGWTLYAAAGFRDGSETGEYSSLTVTDGATGAATASRLYVPREDNNEAGQAGIRGRFTVAGISNQFNAGASVSYQENRNSFAFGDFPASVRTSCGTSALNFCTNLYAPAVVGLPPFSSTPGFVAGSFTTLPRVSSSELKSVYVSDTIGLFDDRVLITGGLRRQNIVVDAFDRTSLVRTTRYDESRTTPVVGVVLRPARTLSFYGNRIEGLAQGPTAPTSALVINPGEVFAPFKSVQYEVGAKLELRGLTGTLALYQTRQPSTYNAPTAMAGLSRFVVDGEQRNRGIELSLNGEPTNWLRFLGGVTINEAEITRSLNGLNNGKDAVGVPDYQVNFGAEVSPAALKGLTFTGGVVMTGEQAINIPTTTSALQELPDWTRFDLGARYVFVADEHPVTLRVSAENIDNRRYWYSAFGGYLLQGSPRTVKASLTFEY</sequence>
<comment type="caution">
    <text evidence="15">The sequence shown here is derived from an EMBL/GenBank/DDBJ whole genome shotgun (WGS) entry which is preliminary data.</text>
</comment>
<dbReference type="PANTHER" id="PTHR32552:SF82">
    <property type="entry name" value="FCUA PROTEIN"/>
    <property type="match status" value="1"/>
</dbReference>
<evidence type="ECO:0000256" key="9">
    <source>
        <dbReference type="ARBA" id="ARBA00023237"/>
    </source>
</evidence>
<feature type="domain" description="TonB-dependent receptor-like beta-barrel" evidence="13">
    <location>
        <begin position="246"/>
        <end position="708"/>
    </location>
</feature>
<dbReference type="NCBIfam" id="TIGR01783">
    <property type="entry name" value="TonB-siderophor"/>
    <property type="match status" value="1"/>
</dbReference>
<dbReference type="GO" id="GO:0015891">
    <property type="term" value="P:siderophore transport"/>
    <property type="evidence" value="ECO:0007669"/>
    <property type="project" value="InterPro"/>
</dbReference>
<reference evidence="15 16" key="1">
    <citation type="submission" date="2018-07" db="EMBL/GenBank/DDBJ databases">
        <title>a novel species of Sphingomonas isolated from the rhizosphere soil of Araceae plant.</title>
        <authorList>
            <person name="Zhiyong W."/>
            <person name="Qinglan Z."/>
            <person name="Zhiwei F."/>
            <person name="Ding X."/>
            <person name="Gejiao W."/>
            <person name="Shixue Z."/>
        </authorList>
    </citation>
    <scope>NUCLEOTIDE SEQUENCE [LARGE SCALE GENOMIC DNA]</scope>
    <source>
        <strain evidence="15 16">WZY 27</strain>
    </source>
</reference>
<comment type="subcellular location">
    <subcellularLocation>
        <location evidence="1 10">Cell outer membrane</location>
        <topology evidence="1 10">Multi-pass membrane protein</topology>
    </subcellularLocation>
</comment>
<dbReference type="EMBL" id="QQNB01000002">
    <property type="protein sequence ID" value="RDE05821.1"/>
    <property type="molecule type" value="Genomic_DNA"/>
</dbReference>
<evidence type="ECO:0000313" key="16">
    <source>
        <dbReference type="Proteomes" id="UP000253918"/>
    </source>
</evidence>
<dbReference type="AlphaFoldDB" id="A0A369W159"/>
<evidence type="ECO:0000256" key="11">
    <source>
        <dbReference type="RuleBase" id="RU003357"/>
    </source>
</evidence>
<proteinExistence type="inferred from homology"/>
<name>A0A369W159_9SPHN</name>
<keyword evidence="7 10" id="KW-0472">Membrane</keyword>
<evidence type="ECO:0000256" key="10">
    <source>
        <dbReference type="PROSITE-ProRule" id="PRU01360"/>
    </source>
</evidence>
<evidence type="ECO:0000256" key="7">
    <source>
        <dbReference type="ARBA" id="ARBA00023136"/>
    </source>
</evidence>
<dbReference type="InterPro" id="IPR037066">
    <property type="entry name" value="Plug_dom_sf"/>
</dbReference>
<protein>
    <submittedName>
        <fullName evidence="15">TonB-dependent receptor</fullName>
    </submittedName>
</protein>
<dbReference type="InterPro" id="IPR012910">
    <property type="entry name" value="Plug_dom"/>
</dbReference>
<dbReference type="OrthoDB" id="9760333at2"/>
<dbReference type="GO" id="GO:0015344">
    <property type="term" value="F:siderophore uptake transmembrane transporter activity"/>
    <property type="evidence" value="ECO:0007669"/>
    <property type="project" value="TreeGrafter"/>
</dbReference>
<evidence type="ECO:0000259" key="13">
    <source>
        <dbReference type="Pfam" id="PF00593"/>
    </source>
</evidence>
<keyword evidence="5 10" id="KW-0812">Transmembrane</keyword>
<evidence type="ECO:0000256" key="5">
    <source>
        <dbReference type="ARBA" id="ARBA00022692"/>
    </source>
</evidence>
<dbReference type="Pfam" id="PF07715">
    <property type="entry name" value="Plug"/>
    <property type="match status" value="1"/>
</dbReference>
<dbReference type="SUPFAM" id="SSF56935">
    <property type="entry name" value="Porins"/>
    <property type="match status" value="1"/>
</dbReference>
<comment type="similarity">
    <text evidence="2 10 11">Belongs to the TonB-dependent receptor family.</text>
</comment>
<evidence type="ECO:0000256" key="1">
    <source>
        <dbReference type="ARBA" id="ARBA00004571"/>
    </source>
</evidence>
<evidence type="ECO:0000256" key="8">
    <source>
        <dbReference type="ARBA" id="ARBA00023170"/>
    </source>
</evidence>
<evidence type="ECO:0000256" key="4">
    <source>
        <dbReference type="ARBA" id="ARBA00022452"/>
    </source>
</evidence>
<evidence type="ECO:0000256" key="3">
    <source>
        <dbReference type="ARBA" id="ARBA00022448"/>
    </source>
</evidence>
<feature type="signal peptide" evidence="12">
    <location>
        <begin position="1"/>
        <end position="29"/>
    </location>
</feature>
<feature type="domain" description="TonB-dependent receptor plug" evidence="14">
    <location>
        <begin position="67"/>
        <end position="162"/>
    </location>
</feature>
<dbReference type="InterPro" id="IPR000531">
    <property type="entry name" value="Beta-barrel_TonB"/>
</dbReference>
<dbReference type="InterPro" id="IPR036942">
    <property type="entry name" value="Beta-barrel_TonB_sf"/>
</dbReference>
<dbReference type="Gene3D" id="2.170.130.10">
    <property type="entry name" value="TonB-dependent receptor, plug domain"/>
    <property type="match status" value="1"/>
</dbReference>
<dbReference type="RefSeq" id="WP_114687890.1">
    <property type="nucleotide sequence ID" value="NZ_QQNB01000002.1"/>
</dbReference>
<keyword evidence="9 10" id="KW-0998">Cell outer membrane</keyword>
<dbReference type="InterPro" id="IPR010105">
    <property type="entry name" value="TonB_sidphr_rcpt"/>
</dbReference>
<dbReference type="Pfam" id="PF00593">
    <property type="entry name" value="TonB_dep_Rec_b-barrel"/>
    <property type="match status" value="1"/>
</dbReference>
<evidence type="ECO:0000256" key="12">
    <source>
        <dbReference type="SAM" id="SignalP"/>
    </source>
</evidence>
<dbReference type="PROSITE" id="PS52016">
    <property type="entry name" value="TONB_DEPENDENT_REC_3"/>
    <property type="match status" value="1"/>
</dbReference>
<keyword evidence="6 11" id="KW-0798">TonB box</keyword>
<dbReference type="Proteomes" id="UP000253918">
    <property type="component" value="Unassembled WGS sequence"/>
</dbReference>
<keyword evidence="12" id="KW-0732">Signal</keyword>
<keyword evidence="4 10" id="KW-1134">Transmembrane beta strand</keyword>
<dbReference type="Gene3D" id="2.40.170.20">
    <property type="entry name" value="TonB-dependent receptor, beta-barrel domain"/>
    <property type="match status" value="1"/>
</dbReference>
<dbReference type="PANTHER" id="PTHR32552">
    <property type="entry name" value="FERRICHROME IRON RECEPTOR-RELATED"/>
    <property type="match status" value="1"/>
</dbReference>
<evidence type="ECO:0000256" key="2">
    <source>
        <dbReference type="ARBA" id="ARBA00009810"/>
    </source>
</evidence>
<evidence type="ECO:0000313" key="15">
    <source>
        <dbReference type="EMBL" id="RDE05821.1"/>
    </source>
</evidence>
<feature type="chain" id="PRO_5016638194" evidence="12">
    <location>
        <begin position="30"/>
        <end position="738"/>
    </location>
</feature>